<protein>
    <submittedName>
        <fullName evidence="2">CoA-binding protein</fullName>
    </submittedName>
</protein>
<dbReference type="InterPro" id="IPR003781">
    <property type="entry name" value="CoA-bd"/>
</dbReference>
<dbReference type="Pfam" id="PF13380">
    <property type="entry name" value="CoA_binding_2"/>
    <property type="match status" value="1"/>
</dbReference>
<dbReference type="PANTHER" id="PTHR33303">
    <property type="entry name" value="CYTOPLASMIC PROTEIN-RELATED"/>
    <property type="match status" value="1"/>
</dbReference>
<feature type="domain" description="CoA-binding" evidence="1">
    <location>
        <begin position="21"/>
        <end position="115"/>
    </location>
</feature>
<dbReference type="RefSeq" id="WP_274943194.1">
    <property type="nucleotide sequence ID" value="NZ_JANWOI010000002.1"/>
</dbReference>
<dbReference type="PANTHER" id="PTHR33303:SF2">
    <property type="entry name" value="COA-BINDING DOMAIN-CONTAINING PROTEIN"/>
    <property type="match status" value="1"/>
</dbReference>
<gene>
    <name evidence="2" type="ORF">NYP16_05935</name>
</gene>
<reference evidence="2" key="1">
    <citation type="submission" date="2022-08" db="EMBL/GenBank/DDBJ databases">
        <authorList>
            <person name="Vandamme P."/>
            <person name="Hettiarachchi A."/>
            <person name="Peeters C."/>
            <person name="Cnockaert M."/>
            <person name="Carlier A."/>
        </authorList>
    </citation>
    <scope>NUCLEOTIDE SEQUENCE</scope>
    <source>
        <strain evidence="2">LMG 31809</strain>
    </source>
</reference>
<dbReference type="Proteomes" id="UP001141619">
    <property type="component" value="Unassembled WGS sequence"/>
</dbReference>
<dbReference type="AlphaFoldDB" id="A0A9X3TY35"/>
<proteinExistence type="predicted"/>
<accession>A0A9X3TY35</accession>
<keyword evidence="3" id="KW-1185">Reference proteome</keyword>
<organism evidence="2 3">
    <name type="scientific">Govanella unica</name>
    <dbReference type="NCBI Taxonomy" id="2975056"/>
    <lineage>
        <taxon>Bacteria</taxon>
        <taxon>Pseudomonadati</taxon>
        <taxon>Pseudomonadota</taxon>
        <taxon>Alphaproteobacteria</taxon>
        <taxon>Emcibacterales</taxon>
        <taxon>Govanellaceae</taxon>
        <taxon>Govanella</taxon>
    </lineage>
</organism>
<evidence type="ECO:0000313" key="3">
    <source>
        <dbReference type="Proteomes" id="UP001141619"/>
    </source>
</evidence>
<dbReference type="Gene3D" id="3.40.50.720">
    <property type="entry name" value="NAD(P)-binding Rossmann-like Domain"/>
    <property type="match status" value="1"/>
</dbReference>
<comment type="caution">
    <text evidence="2">The sequence shown here is derived from an EMBL/GenBank/DDBJ whole genome shotgun (WGS) entry which is preliminary data.</text>
</comment>
<dbReference type="InterPro" id="IPR036291">
    <property type="entry name" value="NAD(P)-bd_dom_sf"/>
</dbReference>
<dbReference type="SMART" id="SM00881">
    <property type="entry name" value="CoA_binding"/>
    <property type="match status" value="1"/>
</dbReference>
<evidence type="ECO:0000259" key="1">
    <source>
        <dbReference type="SMART" id="SM00881"/>
    </source>
</evidence>
<sequence>MAVALKYDPEDYPDVYIADILKSVKTIAMLGASDNEFRPSYGVMRYLQKKGYRVIPINPRLAGKELHGETVYAELSDVPLAIDMVDIFRRTEDLPEAMRESIGIGAKVIWAQLGLRDDDVAAWAEAQGLRVVMNRCPAIEIPRLGL</sequence>
<evidence type="ECO:0000313" key="2">
    <source>
        <dbReference type="EMBL" id="MDA5193492.1"/>
    </source>
</evidence>
<reference evidence="2" key="2">
    <citation type="journal article" date="2023" name="Syst. Appl. Microbiol.">
        <title>Govania unica gen. nov., sp. nov., a rare biosphere bacterium that represents a novel family in the class Alphaproteobacteria.</title>
        <authorList>
            <person name="Vandamme P."/>
            <person name="Peeters C."/>
            <person name="Hettiarachchi A."/>
            <person name="Cnockaert M."/>
            <person name="Carlier A."/>
        </authorList>
    </citation>
    <scope>NUCLEOTIDE SEQUENCE</scope>
    <source>
        <strain evidence="2">LMG 31809</strain>
    </source>
</reference>
<name>A0A9X3TY35_9PROT</name>
<dbReference type="EMBL" id="JANWOI010000002">
    <property type="protein sequence ID" value="MDA5193492.1"/>
    <property type="molecule type" value="Genomic_DNA"/>
</dbReference>
<dbReference type="SUPFAM" id="SSF51735">
    <property type="entry name" value="NAD(P)-binding Rossmann-fold domains"/>
    <property type="match status" value="1"/>
</dbReference>